<comment type="caution">
    <text evidence="1">The sequence shown here is derived from an EMBL/GenBank/DDBJ whole genome shotgun (WGS) entry which is preliminary data.</text>
</comment>
<organism evidence="1 2">
    <name type="scientific">Mycobacteroides abscessus subsp. abscessus</name>
    <dbReference type="NCBI Taxonomy" id="1185650"/>
    <lineage>
        <taxon>Bacteria</taxon>
        <taxon>Bacillati</taxon>
        <taxon>Actinomycetota</taxon>
        <taxon>Actinomycetes</taxon>
        <taxon>Mycobacteriales</taxon>
        <taxon>Mycobacteriaceae</taxon>
        <taxon>Mycobacteroides</taxon>
        <taxon>Mycobacteroides abscessus</taxon>
    </lineage>
</organism>
<dbReference type="AlphaFoldDB" id="A0AB38D0Z3"/>
<proteinExistence type="predicted"/>
<evidence type="ECO:0000313" key="1">
    <source>
        <dbReference type="EMBL" id="SIB18221.1"/>
    </source>
</evidence>
<dbReference type="Proteomes" id="UP000185210">
    <property type="component" value="Unassembled WGS sequence"/>
</dbReference>
<accession>A0AB38D0Z3</accession>
<gene>
    <name evidence="1" type="ORF">SAMEA2070301_03132</name>
</gene>
<reference evidence="1 2" key="1">
    <citation type="submission" date="2016-11" db="EMBL/GenBank/DDBJ databases">
        <authorList>
            <consortium name="Pathogen Informatics"/>
        </authorList>
    </citation>
    <scope>NUCLEOTIDE SEQUENCE [LARGE SCALE GENOMIC DNA]</scope>
    <source>
        <strain evidence="1 2">104</strain>
    </source>
</reference>
<evidence type="ECO:0000313" key="2">
    <source>
        <dbReference type="Proteomes" id="UP000185210"/>
    </source>
</evidence>
<dbReference type="EMBL" id="FSHM01000004">
    <property type="protein sequence ID" value="SIB18221.1"/>
    <property type="molecule type" value="Genomic_DNA"/>
</dbReference>
<name>A0AB38D0Z3_9MYCO</name>
<dbReference type="RefSeq" id="WP_074337922.1">
    <property type="nucleotide sequence ID" value="NZ_FSFF01000001.1"/>
</dbReference>
<protein>
    <submittedName>
        <fullName evidence="1">Uncharacterized protein</fullName>
    </submittedName>
</protein>
<sequence>MNPLAWVLRKLAIIFGELQEPDLAPGAWFCYYLGDYLVAHPDEKTVKSSVVELSTGEFIWATETPEWDRDWFEARGFNFPERWTLYSSLSGLNVEMKGLGS</sequence>